<dbReference type="PANTHER" id="PTHR37019:SF2">
    <property type="entry name" value="EXPERA DOMAIN-CONTAINING PROTEIN"/>
    <property type="match status" value="1"/>
</dbReference>
<feature type="transmembrane region" description="Helical" evidence="1">
    <location>
        <begin position="90"/>
        <end position="112"/>
    </location>
</feature>
<dbReference type="EMBL" id="KZ805449">
    <property type="protein sequence ID" value="PVH96962.1"/>
    <property type="molecule type" value="Genomic_DNA"/>
</dbReference>
<proteinExistence type="predicted"/>
<evidence type="ECO:0000313" key="3">
    <source>
        <dbReference type="Proteomes" id="UP000244855"/>
    </source>
</evidence>
<organism evidence="2 3">
    <name type="scientific">Periconia macrospinosa</name>
    <dbReference type="NCBI Taxonomy" id="97972"/>
    <lineage>
        <taxon>Eukaryota</taxon>
        <taxon>Fungi</taxon>
        <taxon>Dikarya</taxon>
        <taxon>Ascomycota</taxon>
        <taxon>Pezizomycotina</taxon>
        <taxon>Dothideomycetes</taxon>
        <taxon>Pleosporomycetidae</taxon>
        <taxon>Pleosporales</taxon>
        <taxon>Massarineae</taxon>
        <taxon>Periconiaceae</taxon>
        <taxon>Periconia</taxon>
    </lineage>
</organism>
<keyword evidence="1" id="KW-0472">Membrane</keyword>
<dbReference type="OrthoDB" id="5136613at2759"/>
<evidence type="ECO:0000313" key="2">
    <source>
        <dbReference type="EMBL" id="PVH96962.1"/>
    </source>
</evidence>
<feature type="transmembrane region" description="Helical" evidence="1">
    <location>
        <begin position="166"/>
        <end position="188"/>
    </location>
</feature>
<sequence length="201" mass="22270">MAVMNKHNSASKKVSSDTIAQIFPMPYSFLFLVMEPAVIGISLISIVVSPTNHYMSLAPPSSSGLLFSHIVERDVCGFLEAWHTPNIRVLLYQFMAALGFSAIIEPLLLYTARYKMENQKDAERAIAAVLAAFFAFDILHSLATIAVVGSKAVMPSLGMDWSGVDLYAAINFWVPVAWMMARASWFAGLGRRRHAREKVEK</sequence>
<dbReference type="PANTHER" id="PTHR37019">
    <property type="entry name" value="CHROMOSOME 1, WHOLE GENOME SHOTGUN SEQUENCE"/>
    <property type="match status" value="1"/>
</dbReference>
<gene>
    <name evidence="2" type="ORF">DM02DRAFT_616851</name>
</gene>
<protein>
    <submittedName>
        <fullName evidence="2">Uncharacterized protein</fullName>
    </submittedName>
</protein>
<dbReference type="AlphaFoldDB" id="A0A2V1DFS6"/>
<reference evidence="2 3" key="1">
    <citation type="journal article" date="2018" name="Sci. Rep.">
        <title>Comparative genomics provides insights into the lifestyle and reveals functional heterogeneity of dark septate endophytic fungi.</title>
        <authorList>
            <person name="Knapp D.G."/>
            <person name="Nemeth J.B."/>
            <person name="Barry K."/>
            <person name="Hainaut M."/>
            <person name="Henrissat B."/>
            <person name="Johnson J."/>
            <person name="Kuo A."/>
            <person name="Lim J.H.P."/>
            <person name="Lipzen A."/>
            <person name="Nolan M."/>
            <person name="Ohm R.A."/>
            <person name="Tamas L."/>
            <person name="Grigoriev I.V."/>
            <person name="Spatafora J.W."/>
            <person name="Nagy L.G."/>
            <person name="Kovacs G.M."/>
        </authorList>
    </citation>
    <scope>NUCLEOTIDE SEQUENCE [LARGE SCALE GENOMIC DNA]</scope>
    <source>
        <strain evidence="2 3">DSE2036</strain>
    </source>
</reference>
<keyword evidence="1" id="KW-0812">Transmembrane</keyword>
<dbReference type="Proteomes" id="UP000244855">
    <property type="component" value="Unassembled WGS sequence"/>
</dbReference>
<accession>A0A2V1DFS6</accession>
<feature type="transmembrane region" description="Helical" evidence="1">
    <location>
        <begin position="124"/>
        <end position="146"/>
    </location>
</feature>
<keyword evidence="3" id="KW-1185">Reference proteome</keyword>
<feature type="transmembrane region" description="Helical" evidence="1">
    <location>
        <begin position="29"/>
        <end position="48"/>
    </location>
</feature>
<keyword evidence="1" id="KW-1133">Transmembrane helix</keyword>
<evidence type="ECO:0000256" key="1">
    <source>
        <dbReference type="SAM" id="Phobius"/>
    </source>
</evidence>
<name>A0A2V1DFS6_9PLEO</name>